<reference evidence="1" key="1">
    <citation type="journal article" date="2015" name="Nature">
        <title>Complex archaea that bridge the gap between prokaryotes and eukaryotes.</title>
        <authorList>
            <person name="Spang A."/>
            <person name="Saw J.H."/>
            <person name="Jorgensen S.L."/>
            <person name="Zaremba-Niedzwiedzka K."/>
            <person name="Martijn J."/>
            <person name="Lind A.E."/>
            <person name="van Eijk R."/>
            <person name="Schleper C."/>
            <person name="Guy L."/>
            <person name="Ettema T.J."/>
        </authorList>
    </citation>
    <scope>NUCLEOTIDE SEQUENCE</scope>
</reference>
<sequence length="169" mass="20186">MILSEIIKYGISKSELKKIAKHNQYLTEGEVGNIINNILHELHARVNIYLMRWILRFVPKMTGALRRDLLMHIRETIVKNYTIFFYIETSISYAVKVNQMPTRVVRHKGKKVEYKERTYTLWDPQAIGHFFDKLESYAFKIIPIILVKIKRKFASRTKLKYREIKITLQ</sequence>
<dbReference type="EMBL" id="LAZR01019986">
    <property type="protein sequence ID" value="KKL90524.1"/>
    <property type="molecule type" value="Genomic_DNA"/>
</dbReference>
<protein>
    <submittedName>
        <fullName evidence="1">Uncharacterized protein</fullName>
    </submittedName>
</protein>
<evidence type="ECO:0000313" key="1">
    <source>
        <dbReference type="EMBL" id="KKL90524.1"/>
    </source>
</evidence>
<proteinExistence type="predicted"/>
<dbReference type="AlphaFoldDB" id="A0A0F9FVR2"/>
<comment type="caution">
    <text evidence="1">The sequence shown here is derived from an EMBL/GenBank/DDBJ whole genome shotgun (WGS) entry which is preliminary data.</text>
</comment>
<organism evidence="1">
    <name type="scientific">marine sediment metagenome</name>
    <dbReference type="NCBI Taxonomy" id="412755"/>
    <lineage>
        <taxon>unclassified sequences</taxon>
        <taxon>metagenomes</taxon>
        <taxon>ecological metagenomes</taxon>
    </lineage>
</organism>
<name>A0A0F9FVR2_9ZZZZ</name>
<gene>
    <name evidence="1" type="ORF">LCGC14_1903820</name>
</gene>
<accession>A0A0F9FVR2</accession>